<feature type="compositionally biased region" description="Low complexity" evidence="1">
    <location>
        <begin position="9"/>
        <end position="23"/>
    </location>
</feature>
<evidence type="ECO:0000313" key="2">
    <source>
        <dbReference type="EMBL" id="WRL66638.1"/>
    </source>
</evidence>
<evidence type="ECO:0000256" key="1">
    <source>
        <dbReference type="SAM" id="MobiDB-lite"/>
    </source>
</evidence>
<dbReference type="Proteomes" id="UP001324287">
    <property type="component" value="Chromosome"/>
</dbReference>
<feature type="region of interest" description="Disordered" evidence="1">
    <location>
        <begin position="1"/>
        <end position="49"/>
    </location>
</feature>
<keyword evidence="3" id="KW-1185">Reference proteome</keyword>
<protein>
    <submittedName>
        <fullName evidence="2">Uncharacterized protein</fullName>
    </submittedName>
</protein>
<gene>
    <name evidence="2" type="ORF">U6N30_15310</name>
</gene>
<accession>A0ABZ1B9J4</accession>
<proteinExistence type="predicted"/>
<organism evidence="2 3">
    <name type="scientific">Blastococcus brunescens</name>
    <dbReference type="NCBI Taxonomy" id="1564165"/>
    <lineage>
        <taxon>Bacteria</taxon>
        <taxon>Bacillati</taxon>
        <taxon>Actinomycetota</taxon>
        <taxon>Actinomycetes</taxon>
        <taxon>Geodermatophilales</taxon>
        <taxon>Geodermatophilaceae</taxon>
        <taxon>Blastococcus</taxon>
    </lineage>
</organism>
<sequence length="49" mass="5167">MTRARLVGASPQASEASENSASAITNMVRRPRTSPTRPAGTSRRPKVSA</sequence>
<dbReference type="EMBL" id="CP141261">
    <property type="protein sequence ID" value="WRL66638.1"/>
    <property type="molecule type" value="Genomic_DNA"/>
</dbReference>
<name>A0ABZ1B9J4_9ACTN</name>
<evidence type="ECO:0000313" key="3">
    <source>
        <dbReference type="Proteomes" id="UP001324287"/>
    </source>
</evidence>
<reference evidence="2 3" key="1">
    <citation type="submission" date="2023-12" db="EMBL/GenBank/DDBJ databases">
        <title>Blastococcus brunescens sp. nov., an actonobacterium isolated from sandstone collected in sahara desert.</title>
        <authorList>
            <person name="Gtari M."/>
            <person name="Ghodhbane F."/>
        </authorList>
    </citation>
    <scope>NUCLEOTIDE SEQUENCE [LARGE SCALE GENOMIC DNA]</scope>
    <source>
        <strain evidence="2 3">BMG 8361</strain>
    </source>
</reference>